<dbReference type="AlphaFoldDB" id="A0A9X3E049"/>
<dbReference type="Pfam" id="PF13692">
    <property type="entry name" value="Glyco_trans_1_4"/>
    <property type="match status" value="1"/>
</dbReference>
<proteinExistence type="predicted"/>
<protein>
    <submittedName>
        <fullName evidence="3">Glycosyltransferase family 4 protein</fullName>
    </submittedName>
</protein>
<evidence type="ECO:0000256" key="1">
    <source>
        <dbReference type="ARBA" id="ARBA00022676"/>
    </source>
</evidence>
<dbReference type="GO" id="GO:0016757">
    <property type="term" value="F:glycosyltransferase activity"/>
    <property type="evidence" value="ECO:0007669"/>
    <property type="project" value="UniProtKB-KW"/>
</dbReference>
<dbReference type="CDD" id="cd03801">
    <property type="entry name" value="GT4_PimA-like"/>
    <property type="match status" value="1"/>
</dbReference>
<dbReference type="SUPFAM" id="SSF53756">
    <property type="entry name" value="UDP-Glycosyltransferase/glycogen phosphorylase"/>
    <property type="match status" value="1"/>
</dbReference>
<keyword evidence="2" id="KW-0808">Transferase</keyword>
<evidence type="ECO:0000256" key="2">
    <source>
        <dbReference type="ARBA" id="ARBA00022679"/>
    </source>
</evidence>
<dbReference type="EMBL" id="JAPKNK010000002">
    <property type="protein sequence ID" value="MCX5568523.1"/>
    <property type="molecule type" value="Genomic_DNA"/>
</dbReference>
<evidence type="ECO:0000313" key="3">
    <source>
        <dbReference type="EMBL" id="MCX5568523.1"/>
    </source>
</evidence>
<reference evidence="3" key="1">
    <citation type="submission" date="2022-11" db="EMBL/GenBank/DDBJ databases">
        <title>Biodiversity and phylogenetic relationships of bacteria.</title>
        <authorList>
            <person name="Machado R.A.R."/>
            <person name="Bhat A."/>
            <person name="Loulou A."/>
            <person name="Kallel S."/>
        </authorList>
    </citation>
    <scope>NUCLEOTIDE SEQUENCE</scope>
    <source>
        <strain evidence="3">K-TC2</strain>
    </source>
</reference>
<gene>
    <name evidence="3" type="ORF">OSH07_04900</name>
</gene>
<accession>A0A9X3E049</accession>
<comment type="caution">
    <text evidence="3">The sequence shown here is derived from an EMBL/GenBank/DDBJ whole genome shotgun (WGS) entry which is preliminary data.</text>
</comment>
<dbReference type="PANTHER" id="PTHR12526:SF510">
    <property type="entry name" value="D-INOSITOL 3-PHOSPHATE GLYCOSYLTRANSFERASE"/>
    <property type="match status" value="1"/>
</dbReference>
<dbReference type="Proteomes" id="UP001144805">
    <property type="component" value="Unassembled WGS sequence"/>
</dbReference>
<evidence type="ECO:0000313" key="4">
    <source>
        <dbReference type="Proteomes" id="UP001144805"/>
    </source>
</evidence>
<dbReference type="RefSeq" id="WP_266337501.1">
    <property type="nucleotide sequence ID" value="NZ_JAPKNK010000002.1"/>
</dbReference>
<keyword evidence="4" id="KW-1185">Reference proteome</keyword>
<dbReference type="PANTHER" id="PTHR12526">
    <property type="entry name" value="GLYCOSYLTRANSFERASE"/>
    <property type="match status" value="1"/>
</dbReference>
<dbReference type="Gene3D" id="3.40.50.2000">
    <property type="entry name" value="Glycogen Phosphorylase B"/>
    <property type="match status" value="2"/>
</dbReference>
<organism evidence="3 4">
    <name type="scientific">Kaistia nematophila</name>
    <dbReference type="NCBI Taxonomy" id="2994654"/>
    <lineage>
        <taxon>Bacteria</taxon>
        <taxon>Pseudomonadati</taxon>
        <taxon>Pseudomonadota</taxon>
        <taxon>Alphaproteobacteria</taxon>
        <taxon>Hyphomicrobiales</taxon>
        <taxon>Kaistiaceae</taxon>
        <taxon>Kaistia</taxon>
    </lineage>
</organism>
<sequence length="401" mass="43727">MKLAFFGYPHLGGTFTVFRHLRDGLAASGSGIAVEWLGIGPDAHAVLQDPDWRSEWSTGHAAGSLNDDEPVQAEAMISHLVREGFDGVVVNVHADRVQTNLARYLPRSILRLMIVHNITPATYSAAVAIRDHVHATVCVSDRIRDDLMERHGFRPSAIHRIHNAVELPPPAPARRRAASQPLNLLSLGRVEDQAKGVLWLPEILARLPDDVSLTVAGDGPDLERLRRASTSLGQRIRFLGRVSPTDVPALMASHDVLIAPSRFEGFMITLAEAMAAGCVPVASRIGGVTDTVVEDGVTGLLFPVGDIAAAAEAIRRLRGDPVLWQVMSRDGPSAMRARFSIDRMARDYEALLACLDREPPSIAAPLALDKWRMPRGLRGGLRSHLPTPIKNWLRGIRERAA</sequence>
<keyword evidence="1" id="KW-0328">Glycosyltransferase</keyword>
<name>A0A9X3E049_9HYPH</name>